<dbReference type="NCBIfam" id="NF047498">
    <property type="entry name" value="LIC_12616_fam"/>
    <property type="match status" value="1"/>
</dbReference>
<protein>
    <recommendedName>
        <fullName evidence="1">Phage neck terminator protein gp12-like domain-containing protein</fullName>
    </recommendedName>
</protein>
<sequence length="119" mass="13706">GGPSSVGDRVEHKYKTLDTWEYNLVKKFTLSINIYADENHLRLMQEIIHGTFLETKLQILQLKGLACWGYDGPADLSSLLETEWEFRSHIDIFLSYGEVVTDIPGEIHKIQINDEIIEI</sequence>
<dbReference type="AlphaFoldDB" id="X0SX29"/>
<reference evidence="2" key="1">
    <citation type="journal article" date="2014" name="Front. Microbiol.">
        <title>High frequency of phylogenetically diverse reductive dehalogenase-homologous genes in deep subseafloor sedimentary metagenomes.</title>
        <authorList>
            <person name="Kawai M."/>
            <person name="Futagami T."/>
            <person name="Toyoda A."/>
            <person name="Takaki Y."/>
            <person name="Nishi S."/>
            <person name="Hori S."/>
            <person name="Arai W."/>
            <person name="Tsubouchi T."/>
            <person name="Morono Y."/>
            <person name="Uchiyama I."/>
            <person name="Ito T."/>
            <person name="Fujiyama A."/>
            <person name="Inagaki F."/>
            <person name="Takami H."/>
        </authorList>
    </citation>
    <scope>NUCLEOTIDE SEQUENCE</scope>
    <source>
        <strain evidence="2">Expedition CK06-06</strain>
    </source>
</reference>
<evidence type="ECO:0000313" key="2">
    <source>
        <dbReference type="EMBL" id="GAF85768.1"/>
    </source>
</evidence>
<gene>
    <name evidence="2" type="ORF">S01H1_02462</name>
</gene>
<dbReference type="Pfam" id="PF23961">
    <property type="entry name" value="Phage_tail_terminator_9"/>
    <property type="match status" value="1"/>
</dbReference>
<evidence type="ECO:0000259" key="1">
    <source>
        <dbReference type="Pfam" id="PF23961"/>
    </source>
</evidence>
<dbReference type="InterPro" id="IPR057087">
    <property type="entry name" value="Gp12-like"/>
</dbReference>
<dbReference type="EMBL" id="BARS01001186">
    <property type="protein sequence ID" value="GAF85768.1"/>
    <property type="molecule type" value="Genomic_DNA"/>
</dbReference>
<accession>X0SX29</accession>
<name>X0SX29_9ZZZZ</name>
<feature type="non-terminal residue" evidence="2">
    <location>
        <position position="1"/>
    </location>
</feature>
<organism evidence="2">
    <name type="scientific">marine sediment metagenome</name>
    <dbReference type="NCBI Taxonomy" id="412755"/>
    <lineage>
        <taxon>unclassified sequences</taxon>
        <taxon>metagenomes</taxon>
        <taxon>ecological metagenomes</taxon>
    </lineage>
</organism>
<proteinExistence type="predicted"/>
<comment type="caution">
    <text evidence="2">The sequence shown here is derived from an EMBL/GenBank/DDBJ whole genome shotgun (WGS) entry which is preliminary data.</text>
</comment>
<feature type="domain" description="Phage neck terminator protein gp12-like" evidence="1">
    <location>
        <begin position="18"/>
        <end position="114"/>
    </location>
</feature>